<evidence type="ECO:0000259" key="2">
    <source>
        <dbReference type="Pfam" id="PF12802"/>
    </source>
</evidence>
<accession>A0A418YVY7</accession>
<dbReference type="Gene3D" id="1.10.10.10">
    <property type="entry name" value="Winged helix-like DNA-binding domain superfamily/Winged helix DNA-binding domain"/>
    <property type="match status" value="1"/>
</dbReference>
<dbReference type="Gene3D" id="3.30.420.40">
    <property type="match status" value="2"/>
</dbReference>
<dbReference type="SUPFAM" id="SSF53067">
    <property type="entry name" value="Actin-like ATPase domain"/>
    <property type="match status" value="1"/>
</dbReference>
<dbReference type="PANTHER" id="PTHR18964:SF149">
    <property type="entry name" value="BIFUNCTIONAL UDP-N-ACETYLGLUCOSAMINE 2-EPIMERASE_N-ACETYLMANNOSAMINE KINASE"/>
    <property type="match status" value="1"/>
</dbReference>
<dbReference type="InterPro" id="IPR043129">
    <property type="entry name" value="ATPase_NBD"/>
</dbReference>
<evidence type="ECO:0000313" key="4">
    <source>
        <dbReference type="Proteomes" id="UP000283469"/>
    </source>
</evidence>
<comment type="similarity">
    <text evidence="1">Belongs to the ROK (NagC/XylR) family.</text>
</comment>
<organism evidence="3 4">
    <name type="scientific">Sphingobium terrigena</name>
    <dbReference type="NCBI Taxonomy" id="2304063"/>
    <lineage>
        <taxon>Bacteria</taxon>
        <taxon>Pseudomonadati</taxon>
        <taxon>Pseudomonadota</taxon>
        <taxon>Alphaproteobacteria</taxon>
        <taxon>Sphingomonadales</taxon>
        <taxon>Sphingomonadaceae</taxon>
        <taxon>Sphingobium</taxon>
    </lineage>
</organism>
<dbReference type="EMBL" id="QVRA01000003">
    <property type="protein sequence ID" value="RJG56528.1"/>
    <property type="molecule type" value="Genomic_DNA"/>
</dbReference>
<dbReference type="Pfam" id="PF00480">
    <property type="entry name" value="ROK"/>
    <property type="match status" value="1"/>
</dbReference>
<dbReference type="InterPro" id="IPR000600">
    <property type="entry name" value="ROK"/>
</dbReference>
<dbReference type="SUPFAM" id="SSF46785">
    <property type="entry name" value="Winged helix' DNA-binding domain"/>
    <property type="match status" value="1"/>
</dbReference>
<comment type="caution">
    <text evidence="3">The sequence shown here is derived from an EMBL/GenBank/DDBJ whole genome shotgun (WGS) entry which is preliminary data.</text>
</comment>
<name>A0A418YVY7_9SPHN</name>
<gene>
    <name evidence="3" type="ORF">D0Z70_03990</name>
</gene>
<keyword evidence="4" id="KW-1185">Reference proteome</keyword>
<feature type="domain" description="HTH marR-type" evidence="2">
    <location>
        <begin position="17"/>
        <end position="61"/>
    </location>
</feature>
<dbReference type="CDD" id="cd23763">
    <property type="entry name" value="ASKHA_ATPase_ROK"/>
    <property type="match status" value="1"/>
</dbReference>
<proteinExistence type="inferred from homology"/>
<protein>
    <submittedName>
        <fullName evidence="3">ROK family transcriptional regulator</fullName>
    </submittedName>
</protein>
<evidence type="ECO:0000313" key="3">
    <source>
        <dbReference type="EMBL" id="RJG56528.1"/>
    </source>
</evidence>
<sequence length="391" mass="42319">MQRGSNLDGVRRYNERLALATIRRRNGASKTDIANATGLSAQAAVRIVDALEAAQLVVRTGKRTGGLGQPSILYEVNGDGGFTVGVEIGRERLTLVLLNYRGEVLDRHIQPVDFPVPGFVLEQTAVFVDRQLARLSAEKRSSFLGIGIAMPWFIGEWRQEIGISEAQAGEWERADVEQMFRSRFSHPLFFENDGNAGALAELLTGAGLQLESYLYLHIGTFIGGGLVLRGQLEEGRHGNAGAIASMPVPSADRSGTDYLLHKASRYMLEKALGAATGIDASFDDMVTSRSQRVNEWLADCAKALAFVIIGANSLLDLQAIIMDGDLPPQLIAQVMSAVEQHIAQSRPLDFFAPDLVLGTMRDMAPAIGAGLLPMYATFSPNLATLLKNPKV</sequence>
<dbReference type="AlphaFoldDB" id="A0A418YVY7"/>
<dbReference type="Proteomes" id="UP000283469">
    <property type="component" value="Unassembled WGS sequence"/>
</dbReference>
<dbReference type="InterPro" id="IPR036388">
    <property type="entry name" value="WH-like_DNA-bd_sf"/>
</dbReference>
<dbReference type="InterPro" id="IPR000835">
    <property type="entry name" value="HTH_MarR-typ"/>
</dbReference>
<dbReference type="RefSeq" id="WP_119744122.1">
    <property type="nucleotide sequence ID" value="NZ_QVRA01000003.1"/>
</dbReference>
<dbReference type="Pfam" id="PF12802">
    <property type="entry name" value="MarR_2"/>
    <property type="match status" value="1"/>
</dbReference>
<dbReference type="GO" id="GO:0003700">
    <property type="term" value="F:DNA-binding transcription factor activity"/>
    <property type="evidence" value="ECO:0007669"/>
    <property type="project" value="InterPro"/>
</dbReference>
<dbReference type="OrthoDB" id="49685at2"/>
<dbReference type="InterPro" id="IPR036390">
    <property type="entry name" value="WH_DNA-bd_sf"/>
</dbReference>
<dbReference type="PANTHER" id="PTHR18964">
    <property type="entry name" value="ROK (REPRESSOR, ORF, KINASE) FAMILY"/>
    <property type="match status" value="1"/>
</dbReference>
<reference evidence="3 4" key="1">
    <citation type="submission" date="2018-08" db="EMBL/GenBank/DDBJ databases">
        <title>Sphingobium sp. EO9.</title>
        <authorList>
            <person name="Park Y."/>
            <person name="Kim K.H."/>
            <person name="Jeon C.O."/>
        </authorList>
    </citation>
    <scope>NUCLEOTIDE SEQUENCE [LARGE SCALE GENOMIC DNA]</scope>
    <source>
        <strain evidence="3 4">EO9</strain>
    </source>
</reference>
<evidence type="ECO:0000256" key="1">
    <source>
        <dbReference type="ARBA" id="ARBA00006479"/>
    </source>
</evidence>